<proteinExistence type="inferred from homology"/>
<keyword evidence="3" id="KW-0697">Rotamase</keyword>
<keyword evidence="7" id="KW-1185">Reference proteome</keyword>
<dbReference type="Gene3D" id="2.40.100.10">
    <property type="entry name" value="Cyclophilin-like"/>
    <property type="match status" value="2"/>
</dbReference>
<reference evidence="6 7" key="1">
    <citation type="submission" date="2020-04" db="EMBL/GenBank/DDBJ databases">
        <title>Flammeovirga sp. SR4, a novel species isolated from seawater.</title>
        <authorList>
            <person name="Wang X."/>
        </authorList>
    </citation>
    <scope>NUCLEOTIDE SEQUENCE [LARGE SCALE GENOMIC DNA]</scope>
    <source>
        <strain evidence="6 7">SR4</strain>
    </source>
</reference>
<dbReference type="Pfam" id="PF00160">
    <property type="entry name" value="Pro_isomerase"/>
    <property type="match status" value="2"/>
</dbReference>
<dbReference type="AlphaFoldDB" id="A0A7X8XXK0"/>
<evidence type="ECO:0000313" key="6">
    <source>
        <dbReference type="EMBL" id="NLR93170.1"/>
    </source>
</evidence>
<dbReference type="EC" id="5.2.1.8" evidence="2"/>
<name>A0A7X8XXK0_9BACT</name>
<dbReference type="PROSITE" id="PS50072">
    <property type="entry name" value="CSA_PPIASE_2"/>
    <property type="match status" value="1"/>
</dbReference>
<evidence type="ECO:0000313" key="7">
    <source>
        <dbReference type="Proteomes" id="UP000585050"/>
    </source>
</evidence>
<dbReference type="PROSITE" id="PS51257">
    <property type="entry name" value="PROKAR_LIPOPROTEIN"/>
    <property type="match status" value="1"/>
</dbReference>
<dbReference type="EMBL" id="JABAIL010000005">
    <property type="protein sequence ID" value="NLR93170.1"/>
    <property type="molecule type" value="Genomic_DNA"/>
</dbReference>
<dbReference type="InterPro" id="IPR029000">
    <property type="entry name" value="Cyclophilin-like_dom_sf"/>
</dbReference>
<dbReference type="InterPro" id="IPR044666">
    <property type="entry name" value="Cyclophilin_A-like"/>
</dbReference>
<dbReference type="Proteomes" id="UP000585050">
    <property type="component" value="Unassembled WGS sequence"/>
</dbReference>
<evidence type="ECO:0000256" key="2">
    <source>
        <dbReference type="ARBA" id="ARBA00013194"/>
    </source>
</evidence>
<comment type="similarity">
    <text evidence="1">Belongs to the cyclophilin-type PPIase family.</text>
</comment>
<protein>
    <recommendedName>
        <fullName evidence="2">peptidylprolyl isomerase</fullName>
        <ecNumber evidence="2">5.2.1.8</ecNumber>
    </recommendedName>
</protein>
<evidence type="ECO:0000256" key="4">
    <source>
        <dbReference type="ARBA" id="ARBA00023235"/>
    </source>
</evidence>
<organism evidence="6 7">
    <name type="scientific">Flammeovirga agarivorans</name>
    <dbReference type="NCBI Taxonomy" id="2726742"/>
    <lineage>
        <taxon>Bacteria</taxon>
        <taxon>Pseudomonadati</taxon>
        <taxon>Bacteroidota</taxon>
        <taxon>Cytophagia</taxon>
        <taxon>Cytophagales</taxon>
        <taxon>Flammeovirgaceae</taxon>
        <taxon>Flammeovirga</taxon>
    </lineage>
</organism>
<dbReference type="InterPro" id="IPR020892">
    <property type="entry name" value="Cyclophilin-type_PPIase_CS"/>
</dbReference>
<accession>A0A7X8XXK0</accession>
<dbReference type="PRINTS" id="PR00153">
    <property type="entry name" value="CSAPPISMRASE"/>
</dbReference>
<dbReference type="PROSITE" id="PS00170">
    <property type="entry name" value="CSA_PPIASE_1"/>
    <property type="match status" value="1"/>
</dbReference>
<dbReference type="InterPro" id="IPR002130">
    <property type="entry name" value="Cyclophilin-type_PPIase_dom"/>
</dbReference>
<evidence type="ECO:0000259" key="5">
    <source>
        <dbReference type="PROSITE" id="PS50072"/>
    </source>
</evidence>
<evidence type="ECO:0000256" key="1">
    <source>
        <dbReference type="ARBA" id="ARBA00007365"/>
    </source>
</evidence>
<evidence type="ECO:0000256" key="3">
    <source>
        <dbReference type="ARBA" id="ARBA00023110"/>
    </source>
</evidence>
<dbReference type="GO" id="GO:0006457">
    <property type="term" value="P:protein folding"/>
    <property type="evidence" value="ECO:0007669"/>
    <property type="project" value="InterPro"/>
</dbReference>
<feature type="domain" description="PPIase cyclophilin-type" evidence="5">
    <location>
        <begin position="58"/>
        <end position="294"/>
    </location>
</feature>
<comment type="caution">
    <text evidence="6">The sequence shown here is derived from an EMBL/GenBank/DDBJ whole genome shotgun (WGS) entry which is preliminary data.</text>
</comment>
<dbReference type="RefSeq" id="WP_168883874.1">
    <property type="nucleotide sequence ID" value="NZ_JABAIL010000005.1"/>
</dbReference>
<keyword evidence="4 6" id="KW-0413">Isomerase</keyword>
<dbReference type="CDD" id="cd00317">
    <property type="entry name" value="cyclophilin"/>
    <property type="match status" value="1"/>
</dbReference>
<dbReference type="PANTHER" id="PTHR45625">
    <property type="entry name" value="PEPTIDYL-PROLYL CIS-TRANS ISOMERASE-RELATED"/>
    <property type="match status" value="1"/>
</dbReference>
<dbReference type="GO" id="GO:0003755">
    <property type="term" value="F:peptidyl-prolyl cis-trans isomerase activity"/>
    <property type="evidence" value="ECO:0007669"/>
    <property type="project" value="UniProtKB-KW"/>
</dbReference>
<gene>
    <name evidence="6" type="ORF">HGP29_18315</name>
</gene>
<dbReference type="PANTHER" id="PTHR45625:SF4">
    <property type="entry name" value="PEPTIDYLPROLYL ISOMERASE DOMAIN AND WD REPEAT-CONTAINING PROTEIN 1"/>
    <property type="match status" value="1"/>
</dbReference>
<sequence>MSIIKKLNKSVIYYLLIISGLSILSTSCSPKGDGTWEKDKEVPVVVANNDLDFLVTIHTEYGEMKVVLFNDTPLHRENFIKLTRQHYYDSLLFHRVIKNFMIQGGDPDSRFASPNQGLGRGEIGYTIPAEIKDNHYHRKGALAMARKGEEVNPDLESSGCQFYIVDGRTYSKRDLIDARLDHTKLNKYFNSMIEDPEYSKIASSYSSLGANGDIEGQKRLMKKCIPMIEKKYDVVLLDRLKRDEIKAYTTVGGTPFLDGKYTVFGQVVEGFEVIDQIANKQVNRQKRPVESVKMWVSVEEIPKDEVSAMLKSINM</sequence>
<dbReference type="SUPFAM" id="SSF50891">
    <property type="entry name" value="Cyclophilin-like"/>
    <property type="match status" value="1"/>
</dbReference>